<dbReference type="Gene3D" id="3.55.50.30">
    <property type="match status" value="1"/>
</dbReference>
<sequence length="322" mass="35451">MTDTQIAIDEQASHWFALMLEPPVSASQQQAFQQWYNSDPRHRQAYSALQSLWRDSAVALAVPAANDDTSIGVSGAGGRRLSQAWYRQRPWQALTGLAACLFLAVVLWPFSISADYRTGIGQQQVVLLPDGSRAHLNSDSALAVHYSDKERRLEVLSGDVWFDVAPNPQRPFRVMAAGGETVALGTAFAVSLQPRGADVVVTEHQVRVSLEGDSQNQRILNAGEGLSYRAGSFSAIGVADESLLLSWRNQQLVFLNQPLIEVMAILEHWHPGKLVLLGDSLAQHQVTLILDTRQPEQLLDKLVQGLNLKTFSVAGKLTFIYQ</sequence>
<evidence type="ECO:0000313" key="5">
    <source>
        <dbReference type="Proteomes" id="UP000001036"/>
    </source>
</evidence>
<proteinExistence type="predicted"/>
<dbReference type="InterPro" id="IPR032623">
    <property type="entry name" value="FecR_N"/>
</dbReference>
<name>B3PLQ9_CELJU</name>
<keyword evidence="1" id="KW-1133">Transmembrane helix</keyword>
<evidence type="ECO:0000256" key="1">
    <source>
        <dbReference type="SAM" id="Phobius"/>
    </source>
</evidence>
<dbReference type="Gene3D" id="2.60.120.1440">
    <property type="match status" value="1"/>
</dbReference>
<dbReference type="PANTHER" id="PTHR30273">
    <property type="entry name" value="PERIPLASMIC SIGNAL SENSOR AND SIGMA FACTOR ACTIVATOR FECR-RELATED"/>
    <property type="match status" value="1"/>
</dbReference>
<dbReference type="InterPro" id="IPR012373">
    <property type="entry name" value="Ferrdict_sens_TM"/>
</dbReference>
<dbReference type="GO" id="GO:0016989">
    <property type="term" value="F:sigma factor antagonist activity"/>
    <property type="evidence" value="ECO:0007669"/>
    <property type="project" value="TreeGrafter"/>
</dbReference>
<dbReference type="OrthoDB" id="9771237at2"/>
<dbReference type="PANTHER" id="PTHR30273:SF2">
    <property type="entry name" value="PROTEIN FECR"/>
    <property type="match status" value="1"/>
</dbReference>
<dbReference type="KEGG" id="cja:CJA_2680"/>
<dbReference type="InterPro" id="IPR006860">
    <property type="entry name" value="FecR"/>
</dbReference>
<keyword evidence="1" id="KW-0472">Membrane</keyword>
<dbReference type="HOGENOM" id="CLU_050192_0_1_6"/>
<dbReference type="Proteomes" id="UP000001036">
    <property type="component" value="Chromosome"/>
</dbReference>
<dbReference type="AlphaFoldDB" id="B3PLQ9"/>
<evidence type="ECO:0000313" key="4">
    <source>
        <dbReference type="EMBL" id="ACE84478.1"/>
    </source>
</evidence>
<dbReference type="PIRSF" id="PIRSF018266">
    <property type="entry name" value="FecR"/>
    <property type="match status" value="1"/>
</dbReference>
<dbReference type="RefSeq" id="WP_012488274.1">
    <property type="nucleotide sequence ID" value="NC_010995.1"/>
</dbReference>
<dbReference type="STRING" id="498211.CJA_2680"/>
<feature type="domain" description="FecR N-terminal" evidence="3">
    <location>
        <begin position="10"/>
        <end position="52"/>
    </location>
</feature>
<feature type="domain" description="FecR protein" evidence="2">
    <location>
        <begin position="115"/>
        <end position="206"/>
    </location>
</feature>
<feature type="transmembrane region" description="Helical" evidence="1">
    <location>
        <begin position="91"/>
        <end position="110"/>
    </location>
</feature>
<dbReference type="eggNOG" id="COG3712">
    <property type="taxonomic scope" value="Bacteria"/>
</dbReference>
<keyword evidence="5" id="KW-1185">Reference proteome</keyword>
<gene>
    <name evidence="4" type="ordered locus">CJA_2680</name>
</gene>
<accession>B3PLQ9</accession>
<evidence type="ECO:0000259" key="3">
    <source>
        <dbReference type="Pfam" id="PF16220"/>
    </source>
</evidence>
<organism evidence="4 5">
    <name type="scientific">Cellvibrio japonicus (strain Ueda107)</name>
    <name type="common">Pseudomonas fluorescens subsp. cellulosa</name>
    <dbReference type="NCBI Taxonomy" id="498211"/>
    <lineage>
        <taxon>Bacteria</taxon>
        <taxon>Pseudomonadati</taxon>
        <taxon>Pseudomonadota</taxon>
        <taxon>Gammaproteobacteria</taxon>
        <taxon>Cellvibrionales</taxon>
        <taxon>Cellvibrionaceae</taxon>
        <taxon>Cellvibrio</taxon>
    </lineage>
</organism>
<keyword evidence="1" id="KW-0812">Transmembrane</keyword>
<dbReference type="Pfam" id="PF16220">
    <property type="entry name" value="DUF4880"/>
    <property type="match status" value="1"/>
</dbReference>
<protein>
    <submittedName>
        <fullName evidence="4">Sigma factor regulatory protein, FecR/PupR family</fullName>
    </submittedName>
</protein>
<reference evidence="4 5" key="1">
    <citation type="journal article" date="2008" name="J. Bacteriol.">
        <title>Insights into plant cell wall degradation from the genome sequence of the soil bacterium Cellvibrio japonicus.</title>
        <authorList>
            <person name="Deboy R.T."/>
            <person name="Mongodin E.F."/>
            <person name="Fouts D.E."/>
            <person name="Tailford L.E."/>
            <person name="Khouri H."/>
            <person name="Emerson J.B."/>
            <person name="Mohamoud Y."/>
            <person name="Watkins K."/>
            <person name="Henrissat B."/>
            <person name="Gilbert H.J."/>
            <person name="Nelson K.E."/>
        </authorList>
    </citation>
    <scope>NUCLEOTIDE SEQUENCE [LARGE SCALE GENOMIC DNA]</scope>
    <source>
        <strain evidence="4 5">Ueda107</strain>
    </source>
</reference>
<dbReference type="EMBL" id="CP000934">
    <property type="protein sequence ID" value="ACE84478.1"/>
    <property type="molecule type" value="Genomic_DNA"/>
</dbReference>
<dbReference type="Pfam" id="PF04773">
    <property type="entry name" value="FecR"/>
    <property type="match status" value="1"/>
</dbReference>
<evidence type="ECO:0000259" key="2">
    <source>
        <dbReference type="Pfam" id="PF04773"/>
    </source>
</evidence>